<evidence type="ECO:0000313" key="3">
    <source>
        <dbReference type="Proteomes" id="UP000292082"/>
    </source>
</evidence>
<protein>
    <submittedName>
        <fullName evidence="2">Uncharacterized protein</fullName>
    </submittedName>
</protein>
<dbReference type="AlphaFoldDB" id="A0A4Q9PXD9"/>
<accession>A0A4Q9PXD9</accession>
<feature type="compositionally biased region" description="Basic and acidic residues" evidence="1">
    <location>
        <begin position="153"/>
        <end position="163"/>
    </location>
</feature>
<sequence length="229" mass="23892">MMASRLARRGLFQSVRPAARVSARPTAPAARRFATTNAGHAAKESSDTAWQIGSALVFGPIIAYLLIGSGKKSSHAAESHTHPHSAQHADPEPTSAKGASDVQQAEDQAIATDSPKDAPATEEAEADSAASEDGKVHGAPAITDDEGNTASSEEIKDSFDKAFKANIPEDAEREEARQASSGEQPAEDKPASQAKDPQSKGGDQPTDIGEARQQAQSEKALKQAAEDSK</sequence>
<feature type="region of interest" description="Disordered" evidence="1">
    <location>
        <begin position="74"/>
        <end position="229"/>
    </location>
</feature>
<keyword evidence="3" id="KW-1185">Reference proteome</keyword>
<evidence type="ECO:0000313" key="2">
    <source>
        <dbReference type="EMBL" id="TBU59229.1"/>
    </source>
</evidence>
<feature type="compositionally biased region" description="Basic and acidic residues" evidence="1">
    <location>
        <begin position="75"/>
        <end position="91"/>
    </location>
</feature>
<reference evidence="2 3" key="1">
    <citation type="submission" date="2019-01" db="EMBL/GenBank/DDBJ databases">
        <title>Draft genome sequences of three monokaryotic isolates of the white-rot basidiomycete fungus Dichomitus squalens.</title>
        <authorList>
            <consortium name="DOE Joint Genome Institute"/>
            <person name="Lopez S.C."/>
            <person name="Andreopoulos B."/>
            <person name="Pangilinan J."/>
            <person name="Lipzen A."/>
            <person name="Riley R."/>
            <person name="Ahrendt S."/>
            <person name="Ng V."/>
            <person name="Barry K."/>
            <person name="Daum C."/>
            <person name="Grigoriev I.V."/>
            <person name="Hilden K.S."/>
            <person name="Makela M.R."/>
            <person name="de Vries R.P."/>
        </authorList>
    </citation>
    <scope>NUCLEOTIDE SEQUENCE [LARGE SCALE GENOMIC DNA]</scope>
    <source>
        <strain evidence="2 3">CBS 464.89</strain>
    </source>
</reference>
<feature type="compositionally biased region" description="Basic and acidic residues" evidence="1">
    <location>
        <begin position="219"/>
        <end position="229"/>
    </location>
</feature>
<gene>
    <name evidence="2" type="ORF">BD310DRAFT_925545</name>
</gene>
<organism evidence="2 3">
    <name type="scientific">Dichomitus squalens</name>
    <dbReference type="NCBI Taxonomy" id="114155"/>
    <lineage>
        <taxon>Eukaryota</taxon>
        <taxon>Fungi</taxon>
        <taxon>Dikarya</taxon>
        <taxon>Basidiomycota</taxon>
        <taxon>Agaricomycotina</taxon>
        <taxon>Agaricomycetes</taxon>
        <taxon>Polyporales</taxon>
        <taxon>Polyporaceae</taxon>
        <taxon>Dichomitus</taxon>
    </lineage>
</organism>
<dbReference type="STRING" id="114155.A0A4Q9PXD9"/>
<dbReference type="Proteomes" id="UP000292082">
    <property type="component" value="Unassembled WGS sequence"/>
</dbReference>
<proteinExistence type="predicted"/>
<name>A0A4Q9PXD9_9APHY</name>
<dbReference type="EMBL" id="ML145116">
    <property type="protein sequence ID" value="TBU59229.1"/>
    <property type="molecule type" value="Genomic_DNA"/>
</dbReference>
<evidence type="ECO:0000256" key="1">
    <source>
        <dbReference type="SAM" id="MobiDB-lite"/>
    </source>
</evidence>